<organism evidence="11">
    <name type="scientific">Schistocephalus solidus</name>
    <name type="common">Tapeworm</name>
    <dbReference type="NCBI Taxonomy" id="70667"/>
    <lineage>
        <taxon>Eukaryota</taxon>
        <taxon>Metazoa</taxon>
        <taxon>Spiralia</taxon>
        <taxon>Lophotrochozoa</taxon>
        <taxon>Platyhelminthes</taxon>
        <taxon>Cestoda</taxon>
        <taxon>Eucestoda</taxon>
        <taxon>Diphyllobothriidea</taxon>
        <taxon>Diphyllobothriidae</taxon>
        <taxon>Schistocephalus</taxon>
    </lineage>
</organism>
<dbReference type="PANTHER" id="PTHR21397:SF4">
    <property type="entry name" value="ER MEMBRANE PROTEIN COMPLEX SUBUNIT 10"/>
    <property type="match status" value="1"/>
</dbReference>
<feature type="transmembrane region" description="Helical" evidence="9">
    <location>
        <begin position="190"/>
        <end position="207"/>
    </location>
</feature>
<gene>
    <name evidence="11" type="primary">EMC10</name>
    <name evidence="11" type="ORF">TR164379</name>
</gene>
<dbReference type="AlphaFoldDB" id="A0A0V0J1V0"/>
<keyword evidence="4 9" id="KW-0812">Transmembrane</keyword>
<evidence type="ECO:0000256" key="7">
    <source>
        <dbReference type="ARBA" id="ARBA00022989"/>
    </source>
</evidence>
<comment type="similarity">
    <text evidence="2">Belongs to the EMC10 family.</text>
</comment>
<dbReference type="Pfam" id="PF21203">
    <property type="entry name" value="ECM10"/>
    <property type="match status" value="1"/>
</dbReference>
<evidence type="ECO:0000256" key="3">
    <source>
        <dbReference type="ARBA" id="ARBA00020105"/>
    </source>
</evidence>
<evidence type="ECO:0000256" key="5">
    <source>
        <dbReference type="ARBA" id="ARBA00022729"/>
    </source>
</evidence>
<dbReference type="EMBL" id="GEEE01003783">
    <property type="protein sequence ID" value="JAP59442.1"/>
    <property type="molecule type" value="Transcribed_RNA"/>
</dbReference>
<evidence type="ECO:0000256" key="10">
    <source>
        <dbReference type="SAM" id="SignalP"/>
    </source>
</evidence>
<keyword evidence="7 9" id="KW-1133">Transmembrane helix</keyword>
<feature type="chain" id="PRO_5006866646" description="ER membrane protein complex subunit 10" evidence="10">
    <location>
        <begin position="18"/>
        <end position="220"/>
    </location>
</feature>
<evidence type="ECO:0000256" key="9">
    <source>
        <dbReference type="SAM" id="Phobius"/>
    </source>
</evidence>
<evidence type="ECO:0000256" key="2">
    <source>
        <dbReference type="ARBA" id="ARBA00007695"/>
    </source>
</evidence>
<protein>
    <recommendedName>
        <fullName evidence="3">ER membrane protein complex subunit 10</fullName>
    </recommendedName>
</protein>
<evidence type="ECO:0000256" key="6">
    <source>
        <dbReference type="ARBA" id="ARBA00022824"/>
    </source>
</evidence>
<comment type="subcellular location">
    <subcellularLocation>
        <location evidence="1">Endoplasmic reticulum membrane</location>
        <topology evidence="1">Single-pass type I membrane protein</topology>
    </subcellularLocation>
</comment>
<evidence type="ECO:0000313" key="11">
    <source>
        <dbReference type="EMBL" id="JAP59442.1"/>
    </source>
</evidence>
<name>A0A0V0J1V0_SCHSO</name>
<accession>A0A0V0J1V0</accession>
<evidence type="ECO:0000256" key="4">
    <source>
        <dbReference type="ARBA" id="ARBA00022692"/>
    </source>
</evidence>
<proteinExistence type="inferred from homology"/>
<keyword evidence="6" id="KW-0256">Endoplasmic reticulum</keyword>
<evidence type="ECO:0000256" key="1">
    <source>
        <dbReference type="ARBA" id="ARBA00004115"/>
    </source>
</evidence>
<dbReference type="PANTHER" id="PTHR21397">
    <property type="entry name" value="CHROMATIN COMPLEXES SUBUNIT BAP18-RELATED"/>
    <property type="match status" value="1"/>
</dbReference>
<dbReference type="CDD" id="cd22209">
    <property type="entry name" value="EMC10"/>
    <property type="match status" value="1"/>
</dbReference>
<dbReference type="GO" id="GO:0005789">
    <property type="term" value="C:endoplasmic reticulum membrane"/>
    <property type="evidence" value="ECO:0007669"/>
    <property type="project" value="UniProtKB-SubCell"/>
</dbReference>
<evidence type="ECO:0000256" key="8">
    <source>
        <dbReference type="ARBA" id="ARBA00023136"/>
    </source>
</evidence>
<sequence>MIQNFLLLMWLFHTATCEEHMNSLSFNVEHSFDGGQTFSKKGTLIISPAKRDTASITDEPALTAKDLRALKELVERDSLYIVRLLDKESVAQLMSSCRACLLFSSEGRLSLTVSLDASASAVALTIVAENQTCVLPLPSQDLTLQTIAHIQRPSLGSGPDTLEYLKKLERQREEKLRQEQSDNRSFIAKYWMYIVPAVFFFFILNSVDPNSNENAGGSGR</sequence>
<keyword evidence="5 10" id="KW-0732">Signal</keyword>
<reference evidence="11" key="1">
    <citation type="submission" date="2016-01" db="EMBL/GenBank/DDBJ databases">
        <title>Reference transcriptome for the parasite Schistocephalus solidus: insights into the molecular evolution of parasitism.</title>
        <authorList>
            <person name="Hebert F.O."/>
            <person name="Grambauer S."/>
            <person name="Barber I."/>
            <person name="Landry C.R."/>
            <person name="Aubin-Horth N."/>
        </authorList>
    </citation>
    <scope>NUCLEOTIDE SEQUENCE</scope>
</reference>
<feature type="signal peptide" evidence="10">
    <location>
        <begin position="1"/>
        <end position="17"/>
    </location>
</feature>
<keyword evidence="8 9" id="KW-0472">Membrane</keyword>